<dbReference type="InterPro" id="IPR035994">
    <property type="entry name" value="Nucleoside_phosphorylase_sf"/>
</dbReference>
<gene>
    <name evidence="3" type="ORF">HX822_00580</name>
</gene>
<proteinExistence type="predicted"/>
<dbReference type="RefSeq" id="WP_177075472.1">
    <property type="nucleotide sequence ID" value="NZ_JACARG010000001.1"/>
</dbReference>
<dbReference type="PANTHER" id="PTHR46832">
    <property type="entry name" value="5'-METHYLTHIOADENOSINE/S-ADENOSYLHOMOCYSTEINE NUCLEOSIDASE"/>
    <property type="match status" value="1"/>
</dbReference>
<dbReference type="GO" id="GO:0009116">
    <property type="term" value="P:nucleoside metabolic process"/>
    <property type="evidence" value="ECO:0007669"/>
    <property type="project" value="InterPro"/>
</dbReference>
<dbReference type="Pfam" id="PF01048">
    <property type="entry name" value="PNP_UDP_1"/>
    <property type="match status" value="1"/>
</dbReference>
<protein>
    <recommendedName>
        <fullName evidence="2">Response regulatory domain-containing protein</fullName>
    </recommendedName>
</protein>
<dbReference type="SUPFAM" id="SSF52172">
    <property type="entry name" value="CheY-like"/>
    <property type="match status" value="1"/>
</dbReference>
<dbReference type="Gene3D" id="3.40.50.1580">
    <property type="entry name" value="Nucleoside phosphorylase domain"/>
    <property type="match status" value="1"/>
</dbReference>
<feature type="modified residue" description="4-aspartylphosphate" evidence="1">
    <location>
        <position position="56"/>
    </location>
</feature>
<dbReference type="PROSITE" id="PS50110">
    <property type="entry name" value="RESPONSE_REGULATORY"/>
    <property type="match status" value="1"/>
</dbReference>
<evidence type="ECO:0000259" key="2">
    <source>
        <dbReference type="PROSITE" id="PS50110"/>
    </source>
</evidence>
<evidence type="ECO:0000313" key="4">
    <source>
        <dbReference type="Proteomes" id="UP000531950"/>
    </source>
</evidence>
<dbReference type="SUPFAM" id="SSF53167">
    <property type="entry name" value="Purine and uridine phosphorylases"/>
    <property type="match status" value="1"/>
</dbReference>
<organism evidence="3 4">
    <name type="scientific">Pseudomonas yamanorum</name>
    <dbReference type="NCBI Taxonomy" id="515393"/>
    <lineage>
        <taxon>Bacteria</taxon>
        <taxon>Pseudomonadati</taxon>
        <taxon>Pseudomonadota</taxon>
        <taxon>Gammaproteobacteria</taxon>
        <taxon>Pseudomonadales</taxon>
        <taxon>Pseudomonadaceae</taxon>
        <taxon>Pseudomonas</taxon>
    </lineage>
</organism>
<evidence type="ECO:0000313" key="3">
    <source>
        <dbReference type="EMBL" id="NWE11412.1"/>
    </source>
</evidence>
<evidence type="ECO:0000256" key="1">
    <source>
        <dbReference type="PROSITE-ProRule" id="PRU00169"/>
    </source>
</evidence>
<dbReference type="Gene3D" id="3.40.50.2300">
    <property type="match status" value="1"/>
</dbReference>
<dbReference type="GO" id="GO:0008782">
    <property type="term" value="F:adenosylhomocysteine nucleosidase activity"/>
    <property type="evidence" value="ECO:0007669"/>
    <property type="project" value="TreeGrafter"/>
</dbReference>
<dbReference type="PANTHER" id="PTHR46832:SF1">
    <property type="entry name" value="5'-METHYLTHIOADENOSINE_S-ADENOSYLHOMOCYSTEINE NUCLEOSIDASE"/>
    <property type="match status" value="1"/>
</dbReference>
<keyword evidence="1" id="KW-0597">Phosphoprotein</keyword>
<dbReference type="GO" id="GO:0005829">
    <property type="term" value="C:cytosol"/>
    <property type="evidence" value="ECO:0007669"/>
    <property type="project" value="TreeGrafter"/>
</dbReference>
<dbReference type="GO" id="GO:0008930">
    <property type="term" value="F:methylthioadenosine nucleosidase activity"/>
    <property type="evidence" value="ECO:0007669"/>
    <property type="project" value="TreeGrafter"/>
</dbReference>
<comment type="caution">
    <text evidence="3">The sequence shown here is derived from an EMBL/GenBank/DDBJ whole genome shotgun (WGS) entry which is preliminary data.</text>
</comment>
<dbReference type="Proteomes" id="UP000531950">
    <property type="component" value="Unassembled WGS sequence"/>
</dbReference>
<dbReference type="EMBL" id="JACARG010000001">
    <property type="protein sequence ID" value="NWE11412.1"/>
    <property type="molecule type" value="Genomic_DNA"/>
</dbReference>
<feature type="domain" description="Response regulatory" evidence="2">
    <location>
        <begin position="3"/>
        <end position="129"/>
    </location>
</feature>
<dbReference type="GO" id="GO:0019284">
    <property type="term" value="P:L-methionine salvage from S-adenosylmethionine"/>
    <property type="evidence" value="ECO:0007669"/>
    <property type="project" value="TreeGrafter"/>
</dbReference>
<dbReference type="InterPro" id="IPR000845">
    <property type="entry name" value="Nucleoside_phosphorylase_d"/>
</dbReference>
<accession>A0A7Y8EBB6</accession>
<reference evidence="3 4" key="1">
    <citation type="submission" date="2020-04" db="EMBL/GenBank/DDBJ databases">
        <title>Molecular characterization of pseudomonads from Agaricus bisporus reveal novel blotch 2 pathogens in Western Europe.</title>
        <authorList>
            <person name="Taparia T."/>
            <person name="Krijger M."/>
            <person name="Haynes E."/>
            <person name="Elpinstone J.G."/>
            <person name="Noble R."/>
            <person name="Van Der Wolf J."/>
        </authorList>
    </citation>
    <scope>NUCLEOTIDE SEQUENCE [LARGE SCALE GENOMIC DNA]</scope>
    <source>
        <strain evidence="3 4">IPO3782</strain>
    </source>
</reference>
<dbReference type="AlphaFoldDB" id="A0A7Y8EBB6"/>
<dbReference type="InterPro" id="IPR011006">
    <property type="entry name" value="CheY-like_superfamily"/>
</dbReference>
<sequence length="419" mass="46757">MIRILLTEDEPEKKRLIAETITGVPGITLNNVDFAADVHEAKRMLSKKKYDLLILDINLPRKAGDKVENGGGLQVLDFIKRNVKAIKPSYIVGMSAYQDGMSIAESEFTSPLWKLMNFSMTDDAWVKPLIGAVEYLLATNKPPYVCDGTTYHTDLAIFVALEGEELKSVLDLECDWEKVEVPHDFTSYFTGKFKSENKELSVVVAAAPRMGMPPAAVIATKLINNFRPKYLAITGICAGVRKKVAMGDILVADTLFDWGSGKWEKKRDTPARFLPASYQWHLDQNLRAKLVEYSKDFVANNLHYKSYKGRKPRVSPKVHVEIMASGAAVLQSAEHMASIRALHKNVIGIEMESYAVFTAAEYSSDPRPKCISVKSVCDFGDDKKSDGFHEYSAFISANFLKDFSLANLEPIHDFIAPDT</sequence>
<dbReference type="InterPro" id="IPR001789">
    <property type="entry name" value="Sig_transdc_resp-reg_receiver"/>
</dbReference>
<dbReference type="GO" id="GO:0000160">
    <property type="term" value="P:phosphorelay signal transduction system"/>
    <property type="evidence" value="ECO:0007669"/>
    <property type="project" value="InterPro"/>
</dbReference>
<name>A0A7Y8EBB6_9PSED</name>